<feature type="domain" description="TAFII28-like protein" evidence="7">
    <location>
        <begin position="149"/>
        <end position="225"/>
    </location>
</feature>
<dbReference type="GO" id="GO:0046982">
    <property type="term" value="F:protein heterodimerization activity"/>
    <property type="evidence" value="ECO:0007669"/>
    <property type="project" value="InterPro"/>
</dbReference>
<keyword evidence="5" id="KW-0539">Nucleus</keyword>
<protein>
    <submittedName>
        <fullName evidence="8">TAFII28-domain-containing protein</fullName>
    </submittedName>
</protein>
<dbReference type="GO" id="GO:0005669">
    <property type="term" value="C:transcription factor TFIID complex"/>
    <property type="evidence" value="ECO:0007669"/>
    <property type="project" value="InterPro"/>
</dbReference>
<keyword evidence="9" id="KW-1185">Reference proteome</keyword>
<dbReference type="OrthoDB" id="28335at2759"/>
<gene>
    <name evidence="8" type="ORF">AOQ84DRAFT_293278</name>
</gene>
<evidence type="ECO:0000256" key="1">
    <source>
        <dbReference type="ARBA" id="ARBA00004123"/>
    </source>
</evidence>
<keyword evidence="4" id="KW-0804">Transcription</keyword>
<evidence type="ECO:0000256" key="6">
    <source>
        <dbReference type="SAM" id="MobiDB-lite"/>
    </source>
</evidence>
<sequence length="339" mass="36722">MASPPHIPSLNIPRKRPALAPPGQPSKRRKPSALRQASFPPEGNGTAASTPRYSRSPSVESSVAGTTITNGTGGGRKRRRANGEDARSATGTSVRGGKAGSVIESQNAAAGEQDDEDEEEEGEGMEAVLEGGGKMDEAAEKQEREHMSLLVEAFDQDQTERYEIWRRVKLKKEIVRKITNQTLSQSVPQPVILTINGYTKVFIGELIDRALTIRDEWAASRTLIPNPSLPPSLLQAGLQKPINYKPNAVPQSADLQQAGLSQSHLPDAKAPFFLPVEPETSLAERLKERDKGPLTPDHLREALRRYKKDREGGAAGFAGLSLEGAERAAGRMGGRALFR</sequence>
<comment type="subcellular location">
    <subcellularLocation>
        <location evidence="1">Nucleus</location>
    </subcellularLocation>
</comment>
<evidence type="ECO:0000256" key="4">
    <source>
        <dbReference type="ARBA" id="ARBA00023163"/>
    </source>
</evidence>
<evidence type="ECO:0000313" key="9">
    <source>
        <dbReference type="Proteomes" id="UP000250140"/>
    </source>
</evidence>
<dbReference type="Proteomes" id="UP000250140">
    <property type="component" value="Unassembled WGS sequence"/>
</dbReference>
<evidence type="ECO:0000256" key="2">
    <source>
        <dbReference type="ARBA" id="ARBA00009788"/>
    </source>
</evidence>
<evidence type="ECO:0000259" key="7">
    <source>
        <dbReference type="Pfam" id="PF04719"/>
    </source>
</evidence>
<accession>A0A8E2JSV8</accession>
<dbReference type="EMBL" id="KV749662">
    <property type="protein sequence ID" value="OCL08405.1"/>
    <property type="molecule type" value="Genomic_DNA"/>
</dbReference>
<dbReference type="InterPro" id="IPR009072">
    <property type="entry name" value="Histone-fold"/>
</dbReference>
<proteinExistence type="inferred from homology"/>
<feature type="compositionally biased region" description="Acidic residues" evidence="6">
    <location>
        <begin position="112"/>
        <end position="124"/>
    </location>
</feature>
<dbReference type="InterPro" id="IPR006809">
    <property type="entry name" value="TAFII28_dom"/>
</dbReference>
<organism evidence="8 9">
    <name type="scientific">Glonium stellatum</name>
    <dbReference type="NCBI Taxonomy" id="574774"/>
    <lineage>
        <taxon>Eukaryota</taxon>
        <taxon>Fungi</taxon>
        <taxon>Dikarya</taxon>
        <taxon>Ascomycota</taxon>
        <taxon>Pezizomycotina</taxon>
        <taxon>Dothideomycetes</taxon>
        <taxon>Pleosporomycetidae</taxon>
        <taxon>Gloniales</taxon>
        <taxon>Gloniaceae</taxon>
        <taxon>Glonium</taxon>
    </lineage>
</organism>
<dbReference type="Gene3D" id="1.10.20.10">
    <property type="entry name" value="Histone, subunit A"/>
    <property type="match status" value="1"/>
</dbReference>
<name>A0A8E2JSV8_9PEZI</name>
<dbReference type="CDD" id="cd08048">
    <property type="entry name" value="HFD_TAF11"/>
    <property type="match status" value="1"/>
</dbReference>
<dbReference type="AlphaFoldDB" id="A0A8E2JSV8"/>
<keyword evidence="3" id="KW-0805">Transcription regulation</keyword>
<dbReference type="PANTHER" id="PTHR13218:SF8">
    <property type="entry name" value="TRANSCRIPTION INITIATION FACTOR TFIID SUBUNIT 11"/>
    <property type="match status" value="1"/>
</dbReference>
<reference evidence="8 9" key="1">
    <citation type="journal article" date="2016" name="Nat. Commun.">
        <title>Ectomycorrhizal ecology is imprinted in the genome of the dominant symbiotic fungus Cenococcum geophilum.</title>
        <authorList>
            <consortium name="DOE Joint Genome Institute"/>
            <person name="Peter M."/>
            <person name="Kohler A."/>
            <person name="Ohm R.A."/>
            <person name="Kuo A."/>
            <person name="Krutzmann J."/>
            <person name="Morin E."/>
            <person name="Arend M."/>
            <person name="Barry K.W."/>
            <person name="Binder M."/>
            <person name="Choi C."/>
            <person name="Clum A."/>
            <person name="Copeland A."/>
            <person name="Grisel N."/>
            <person name="Haridas S."/>
            <person name="Kipfer T."/>
            <person name="LaButti K."/>
            <person name="Lindquist E."/>
            <person name="Lipzen A."/>
            <person name="Maire R."/>
            <person name="Meier B."/>
            <person name="Mihaltcheva S."/>
            <person name="Molinier V."/>
            <person name="Murat C."/>
            <person name="Poggeler S."/>
            <person name="Quandt C.A."/>
            <person name="Sperisen C."/>
            <person name="Tritt A."/>
            <person name="Tisserant E."/>
            <person name="Crous P.W."/>
            <person name="Henrissat B."/>
            <person name="Nehls U."/>
            <person name="Egli S."/>
            <person name="Spatafora J.W."/>
            <person name="Grigoriev I.V."/>
            <person name="Martin F.M."/>
        </authorList>
    </citation>
    <scope>NUCLEOTIDE SEQUENCE [LARGE SCALE GENOMIC DNA]</scope>
    <source>
        <strain evidence="8 9">CBS 207.34</strain>
    </source>
</reference>
<evidence type="ECO:0000256" key="3">
    <source>
        <dbReference type="ARBA" id="ARBA00023015"/>
    </source>
</evidence>
<comment type="similarity">
    <text evidence="2">Belongs to the TAF11 family.</text>
</comment>
<dbReference type="SUPFAM" id="SSF47113">
    <property type="entry name" value="Histone-fold"/>
    <property type="match status" value="1"/>
</dbReference>
<feature type="region of interest" description="Disordered" evidence="6">
    <location>
        <begin position="1"/>
        <end position="131"/>
    </location>
</feature>
<dbReference type="InterPro" id="IPR045127">
    <property type="entry name" value="TAF11-like"/>
</dbReference>
<evidence type="ECO:0000313" key="8">
    <source>
        <dbReference type="EMBL" id="OCL08405.1"/>
    </source>
</evidence>
<evidence type="ECO:0000256" key="5">
    <source>
        <dbReference type="ARBA" id="ARBA00023242"/>
    </source>
</evidence>
<dbReference type="Pfam" id="PF04719">
    <property type="entry name" value="TAFII28"/>
    <property type="match status" value="1"/>
</dbReference>
<dbReference type="PANTHER" id="PTHR13218">
    <property type="entry name" value="TRANSCRIPTION INITIATION FACTOR TFIID SUBUNIT 11-RELATED"/>
    <property type="match status" value="1"/>
</dbReference>
<dbReference type="GO" id="GO:0016251">
    <property type="term" value="F:RNA polymerase II general transcription initiation factor activity"/>
    <property type="evidence" value="ECO:0007669"/>
    <property type="project" value="TreeGrafter"/>
</dbReference>
<feature type="compositionally biased region" description="Polar residues" evidence="6">
    <location>
        <begin position="46"/>
        <end position="63"/>
    </location>
</feature>
<dbReference type="GO" id="GO:0051123">
    <property type="term" value="P:RNA polymerase II preinitiation complex assembly"/>
    <property type="evidence" value="ECO:0007669"/>
    <property type="project" value="InterPro"/>
</dbReference>